<proteinExistence type="inferred from homology"/>
<keyword evidence="6" id="KW-0479">Metal-binding</keyword>
<dbReference type="SMART" id="SM00382">
    <property type="entry name" value="AAA"/>
    <property type="match status" value="1"/>
</dbReference>
<dbReference type="Gene3D" id="1.10.8.60">
    <property type="match status" value="1"/>
</dbReference>
<dbReference type="PANTHER" id="PTHR23076">
    <property type="entry name" value="METALLOPROTEASE M41 FTSH"/>
    <property type="match status" value="1"/>
</dbReference>
<evidence type="ECO:0000256" key="1">
    <source>
        <dbReference type="ARBA" id="ARBA00001947"/>
    </source>
</evidence>
<dbReference type="GO" id="GO:0004176">
    <property type="term" value="F:ATP-dependent peptidase activity"/>
    <property type="evidence" value="ECO:0007669"/>
    <property type="project" value="InterPro"/>
</dbReference>
<keyword evidence="5" id="KW-0812">Transmembrane</keyword>
<comment type="cofactor">
    <cofactor evidence="1">
        <name>Zn(2+)</name>
        <dbReference type="ChEBI" id="CHEBI:29105"/>
    </cofactor>
</comment>
<dbReference type="GO" id="GO:0004222">
    <property type="term" value="F:metalloendopeptidase activity"/>
    <property type="evidence" value="ECO:0007669"/>
    <property type="project" value="InterPro"/>
</dbReference>
<dbReference type="FunFam" id="3.40.50.300:FF:000001">
    <property type="entry name" value="ATP-dependent zinc metalloprotease FtsH"/>
    <property type="match status" value="1"/>
</dbReference>
<dbReference type="FunFam" id="1.10.8.60:FF:000001">
    <property type="entry name" value="ATP-dependent zinc metalloprotease FtsH"/>
    <property type="match status" value="1"/>
</dbReference>
<keyword evidence="9" id="KW-0862">Zinc</keyword>
<protein>
    <recommendedName>
        <fullName evidence="14">AAA+ ATPase domain-containing protein</fullName>
    </recommendedName>
</protein>
<dbReference type="InterPro" id="IPR027417">
    <property type="entry name" value="P-loop_NTPase"/>
</dbReference>
<dbReference type="SUPFAM" id="SSF140990">
    <property type="entry name" value="FtsH protease domain-like"/>
    <property type="match status" value="1"/>
</dbReference>
<dbReference type="AlphaFoldDB" id="A0A6C0D715"/>
<evidence type="ECO:0000256" key="8">
    <source>
        <dbReference type="ARBA" id="ARBA00022801"/>
    </source>
</evidence>
<dbReference type="InterPro" id="IPR000642">
    <property type="entry name" value="Peptidase_M41"/>
</dbReference>
<comment type="similarity">
    <text evidence="3">In the C-terminal section; belongs to the peptidase M41 family.</text>
</comment>
<dbReference type="InterPro" id="IPR041569">
    <property type="entry name" value="AAA_lid_3"/>
</dbReference>
<keyword evidence="10" id="KW-0067">ATP-binding</keyword>
<dbReference type="EMBL" id="MN739539">
    <property type="protein sequence ID" value="QHT11924.1"/>
    <property type="molecule type" value="Genomic_DNA"/>
</dbReference>
<sequence length="636" mass="69308">MYRIIQLLLILSNGGLGLSNALLLPSTVKQAMKFANMLPKESYSTLMHKIDENQVSEIIFSTKLDTVVSHESTTTGDFLHDFAITKINPFVVNTIADNAATHGIQTDFLQNTEQNSIIDTAGAILNGLSNFIFPILLLTYVIAFFRSRGPGGGGPMGPMGPMGGGFPGTLRKDIMEAKENMQKANISLSSFAGSQEIMEECTEIVSYLKNSTLYENAGAEIPRGILLEGPPGSGKTLLAKAIASEADANFVSIAASEFVEVFVGVGASKIRSLFEMARKNRPCILFIDEIDAVGRQRGAGINMANDEREQTLNQLLAEMDGFGDNTGILVMGATNRKDVLDQALLRPGRFDRILTVPYPDRDSRKAILKVHARNKKLADDVNLDFIAELSAGFSGAQLKNLLNEAAIYAAREGESTITTNNILNALDKLIVGLVKKQDIRSEESLRRVAIHETGHALLAANFTEYFELKKVTIQSTYNGAGGYTIFNEYPNITDSGLYTKDLLKKRLIVTMGGKAAESVVYGDDHVSLGAVQDLKQANSLAQQMIGNYGMGDKLEVFYNENVGDSRNPFLGRSMAMGGGYSENTKTVMDSESLNLVVNAYQEAKRILTENRDAMDIMVQTLLKNTTILGSDVRKLM</sequence>
<feature type="domain" description="AAA+ ATPase" evidence="14">
    <location>
        <begin position="221"/>
        <end position="360"/>
    </location>
</feature>
<dbReference type="SUPFAM" id="SSF52540">
    <property type="entry name" value="P-loop containing nucleoside triphosphate hydrolases"/>
    <property type="match status" value="1"/>
</dbReference>
<evidence type="ECO:0000259" key="14">
    <source>
        <dbReference type="SMART" id="SM00382"/>
    </source>
</evidence>
<dbReference type="InterPro" id="IPR037219">
    <property type="entry name" value="Peptidase_M41-like"/>
</dbReference>
<evidence type="ECO:0000256" key="11">
    <source>
        <dbReference type="ARBA" id="ARBA00022989"/>
    </source>
</evidence>
<dbReference type="CDD" id="cd19501">
    <property type="entry name" value="RecA-like_FtsH"/>
    <property type="match status" value="1"/>
</dbReference>
<name>A0A6C0D715_9ZZZZ</name>
<keyword evidence="4" id="KW-0645">Protease</keyword>
<dbReference type="GO" id="GO:0016887">
    <property type="term" value="F:ATP hydrolysis activity"/>
    <property type="evidence" value="ECO:0007669"/>
    <property type="project" value="InterPro"/>
</dbReference>
<dbReference type="GO" id="GO:0009535">
    <property type="term" value="C:chloroplast thylakoid membrane"/>
    <property type="evidence" value="ECO:0007669"/>
    <property type="project" value="TreeGrafter"/>
</dbReference>
<evidence type="ECO:0000256" key="12">
    <source>
        <dbReference type="ARBA" id="ARBA00023049"/>
    </source>
</evidence>
<dbReference type="PANTHER" id="PTHR23076:SF113">
    <property type="entry name" value="ATP-DEPENDENT ZINC METALLOPROTEASE FTSH 1, CHLOROPLASTIC-RELATED"/>
    <property type="match status" value="1"/>
</dbReference>
<comment type="subcellular location">
    <subcellularLocation>
        <location evidence="2">Membrane</location>
    </subcellularLocation>
</comment>
<reference evidence="15" key="1">
    <citation type="journal article" date="2020" name="Nature">
        <title>Giant virus diversity and host interactions through global metagenomics.</title>
        <authorList>
            <person name="Schulz F."/>
            <person name="Roux S."/>
            <person name="Paez-Espino D."/>
            <person name="Jungbluth S."/>
            <person name="Walsh D.A."/>
            <person name="Denef V.J."/>
            <person name="McMahon K.D."/>
            <person name="Konstantinidis K.T."/>
            <person name="Eloe-Fadrosh E.A."/>
            <person name="Kyrpides N.C."/>
            <person name="Woyke T."/>
        </authorList>
    </citation>
    <scope>NUCLEOTIDE SEQUENCE</scope>
    <source>
        <strain evidence="15">GVMAG-M-3300023174-124</strain>
    </source>
</reference>
<evidence type="ECO:0000256" key="2">
    <source>
        <dbReference type="ARBA" id="ARBA00004370"/>
    </source>
</evidence>
<organism evidence="15">
    <name type="scientific">viral metagenome</name>
    <dbReference type="NCBI Taxonomy" id="1070528"/>
    <lineage>
        <taxon>unclassified sequences</taxon>
        <taxon>metagenomes</taxon>
        <taxon>organismal metagenomes</taxon>
    </lineage>
</organism>
<dbReference type="GO" id="GO:0006508">
    <property type="term" value="P:proteolysis"/>
    <property type="evidence" value="ECO:0007669"/>
    <property type="project" value="UniProtKB-KW"/>
</dbReference>
<evidence type="ECO:0000256" key="10">
    <source>
        <dbReference type="ARBA" id="ARBA00022840"/>
    </source>
</evidence>
<keyword evidence="13" id="KW-0472">Membrane</keyword>
<evidence type="ECO:0000256" key="9">
    <source>
        <dbReference type="ARBA" id="ARBA00022833"/>
    </source>
</evidence>
<evidence type="ECO:0000256" key="6">
    <source>
        <dbReference type="ARBA" id="ARBA00022723"/>
    </source>
</evidence>
<dbReference type="Gene3D" id="1.20.58.760">
    <property type="entry name" value="Peptidase M41"/>
    <property type="match status" value="1"/>
</dbReference>
<evidence type="ECO:0000256" key="5">
    <source>
        <dbReference type="ARBA" id="ARBA00022692"/>
    </source>
</evidence>
<evidence type="ECO:0000256" key="7">
    <source>
        <dbReference type="ARBA" id="ARBA00022741"/>
    </source>
</evidence>
<dbReference type="PROSITE" id="PS00674">
    <property type="entry name" value="AAA"/>
    <property type="match status" value="1"/>
</dbReference>
<dbReference type="Pfam" id="PF17862">
    <property type="entry name" value="AAA_lid_3"/>
    <property type="match status" value="1"/>
</dbReference>
<dbReference type="Pfam" id="PF00004">
    <property type="entry name" value="AAA"/>
    <property type="match status" value="1"/>
</dbReference>
<dbReference type="Pfam" id="PF01434">
    <property type="entry name" value="Peptidase_M41"/>
    <property type="match status" value="1"/>
</dbReference>
<dbReference type="InterPro" id="IPR003959">
    <property type="entry name" value="ATPase_AAA_core"/>
</dbReference>
<keyword evidence="12" id="KW-0482">Metalloprotease</keyword>
<keyword evidence="7" id="KW-0547">Nucleotide-binding</keyword>
<evidence type="ECO:0000313" key="15">
    <source>
        <dbReference type="EMBL" id="QHT11924.1"/>
    </source>
</evidence>
<dbReference type="InterPro" id="IPR003960">
    <property type="entry name" value="ATPase_AAA_CS"/>
</dbReference>
<keyword evidence="8" id="KW-0378">Hydrolase</keyword>
<evidence type="ECO:0000256" key="4">
    <source>
        <dbReference type="ARBA" id="ARBA00022670"/>
    </source>
</evidence>
<evidence type="ECO:0000256" key="13">
    <source>
        <dbReference type="ARBA" id="ARBA00023136"/>
    </source>
</evidence>
<dbReference type="GO" id="GO:0005524">
    <property type="term" value="F:ATP binding"/>
    <property type="evidence" value="ECO:0007669"/>
    <property type="project" value="UniProtKB-KW"/>
</dbReference>
<evidence type="ECO:0000256" key="3">
    <source>
        <dbReference type="ARBA" id="ARBA00010044"/>
    </source>
</evidence>
<accession>A0A6C0D715</accession>
<dbReference type="Gene3D" id="3.40.50.300">
    <property type="entry name" value="P-loop containing nucleotide triphosphate hydrolases"/>
    <property type="match status" value="1"/>
</dbReference>
<dbReference type="GO" id="GO:0046872">
    <property type="term" value="F:metal ion binding"/>
    <property type="evidence" value="ECO:0007669"/>
    <property type="project" value="UniProtKB-KW"/>
</dbReference>
<dbReference type="InterPro" id="IPR003593">
    <property type="entry name" value="AAA+_ATPase"/>
</dbReference>
<keyword evidence="11" id="KW-1133">Transmembrane helix</keyword>